<dbReference type="GO" id="GO:0008473">
    <property type="term" value="F:ornithine cyclodeaminase activity"/>
    <property type="evidence" value="ECO:0007669"/>
    <property type="project" value="UniProtKB-EC"/>
</dbReference>
<dbReference type="Proteomes" id="UP001279642">
    <property type="component" value="Unassembled WGS sequence"/>
</dbReference>
<dbReference type="PANTHER" id="PTHR13812:SF19">
    <property type="entry name" value="KETIMINE REDUCTASE MU-CRYSTALLIN"/>
    <property type="match status" value="1"/>
</dbReference>
<dbReference type="InterPro" id="IPR036291">
    <property type="entry name" value="NAD(P)-bd_dom_sf"/>
</dbReference>
<comment type="caution">
    <text evidence="1">The sequence shown here is derived from an EMBL/GenBank/DDBJ whole genome shotgun (WGS) entry which is preliminary data.</text>
</comment>
<gene>
    <name evidence="1" type="ORF">SMD27_13235</name>
</gene>
<dbReference type="Pfam" id="PF02423">
    <property type="entry name" value="OCD_Mu_crystall"/>
    <property type="match status" value="1"/>
</dbReference>
<proteinExistence type="predicted"/>
<name>A0ABU5EBQ7_9PROT</name>
<sequence length="317" mass="33952">MLTIDAATLHDLADYPGLVAALREMNRMGVDQVERLYLGQPRADGGSNDWLLLPAWWHDRIFGVKLVSVFPGNQAKGLETILGSYMLFDGTNGVPLAYLDGAALTLRKTAANSALAADFLARPDAETLTVIGAGALAPYLAAAHAAIRPIRRILWWNRNLAKAEEVAAQCQLPGVEVIVAEGLEAAVRAGDIVTCATRSTKPVVRGNWLKPGSHLDLVGGYLPEMREADDEAIARAARHYVDARLTTLTVVGDVCQPLAAGLLQETAIIDLGQVARGEKPARLSADEVTWFKSGGGGHEDLAVADYIIRQAMKTKQA</sequence>
<evidence type="ECO:0000313" key="2">
    <source>
        <dbReference type="Proteomes" id="UP001279642"/>
    </source>
</evidence>
<evidence type="ECO:0000313" key="1">
    <source>
        <dbReference type="EMBL" id="MDY0883810.1"/>
    </source>
</evidence>
<dbReference type="RefSeq" id="WP_320508877.1">
    <property type="nucleotide sequence ID" value="NZ_JAXCLW010000003.1"/>
</dbReference>
<keyword evidence="1" id="KW-0456">Lyase</keyword>
<accession>A0ABU5EBQ7</accession>
<keyword evidence="2" id="KW-1185">Reference proteome</keyword>
<organism evidence="1 2">
    <name type="scientific">Dongia soli</name>
    <dbReference type="NCBI Taxonomy" id="600628"/>
    <lineage>
        <taxon>Bacteria</taxon>
        <taxon>Pseudomonadati</taxon>
        <taxon>Pseudomonadota</taxon>
        <taxon>Alphaproteobacteria</taxon>
        <taxon>Rhodospirillales</taxon>
        <taxon>Dongiaceae</taxon>
        <taxon>Dongia</taxon>
    </lineage>
</organism>
<dbReference type="EC" id="4.3.1.12" evidence="1"/>
<protein>
    <submittedName>
        <fullName evidence="1">Ornithine cyclodeaminase family protein</fullName>
        <ecNumber evidence="1">4.3.1.12</ecNumber>
    </submittedName>
</protein>
<dbReference type="Gene3D" id="3.30.1780.10">
    <property type="entry name" value="ornithine cyclodeaminase, domain 1"/>
    <property type="match status" value="1"/>
</dbReference>
<dbReference type="PIRSF" id="PIRSF001439">
    <property type="entry name" value="CryM"/>
    <property type="match status" value="1"/>
</dbReference>
<reference evidence="1 2" key="1">
    <citation type="journal article" date="2016" name="Antonie Van Leeuwenhoek">
        <title>Dongia soli sp. nov., isolated from soil from Dokdo, Korea.</title>
        <authorList>
            <person name="Kim D.U."/>
            <person name="Lee H."/>
            <person name="Kim H."/>
            <person name="Kim S.G."/>
            <person name="Ka J.O."/>
        </authorList>
    </citation>
    <scope>NUCLEOTIDE SEQUENCE [LARGE SCALE GENOMIC DNA]</scope>
    <source>
        <strain evidence="1 2">D78</strain>
    </source>
</reference>
<dbReference type="EMBL" id="JAXCLW010000003">
    <property type="protein sequence ID" value="MDY0883810.1"/>
    <property type="molecule type" value="Genomic_DNA"/>
</dbReference>
<dbReference type="Gene3D" id="3.40.50.720">
    <property type="entry name" value="NAD(P)-binding Rossmann-like Domain"/>
    <property type="match status" value="1"/>
</dbReference>
<dbReference type="InterPro" id="IPR023401">
    <property type="entry name" value="ODC_N"/>
</dbReference>
<dbReference type="SUPFAM" id="SSF51735">
    <property type="entry name" value="NAD(P)-binding Rossmann-fold domains"/>
    <property type="match status" value="1"/>
</dbReference>
<dbReference type="PANTHER" id="PTHR13812">
    <property type="entry name" value="KETIMINE REDUCTASE MU-CRYSTALLIN"/>
    <property type="match status" value="1"/>
</dbReference>
<dbReference type="InterPro" id="IPR003462">
    <property type="entry name" value="ODC_Mu_crystall"/>
</dbReference>